<protein>
    <submittedName>
        <fullName evidence="1">Uncharacterized protein</fullName>
    </submittedName>
</protein>
<dbReference type="Proteomes" id="UP000284243">
    <property type="component" value="Unassembled WGS sequence"/>
</dbReference>
<comment type="caution">
    <text evidence="1">The sequence shown here is derived from an EMBL/GenBank/DDBJ whole genome shotgun (WGS) entry which is preliminary data.</text>
</comment>
<gene>
    <name evidence="1" type="ORF">DWW57_07330</name>
</gene>
<reference evidence="1 2" key="1">
    <citation type="submission" date="2018-08" db="EMBL/GenBank/DDBJ databases">
        <title>A genome reference for cultivated species of the human gut microbiota.</title>
        <authorList>
            <person name="Zou Y."/>
            <person name="Xue W."/>
            <person name="Luo G."/>
        </authorList>
    </citation>
    <scope>NUCLEOTIDE SEQUENCE [LARGE SCALE GENOMIC DNA]</scope>
    <source>
        <strain evidence="1 2">AF16-14</strain>
    </source>
</reference>
<dbReference type="EMBL" id="QRYC01000007">
    <property type="protein sequence ID" value="RGU56996.1"/>
    <property type="molecule type" value="Genomic_DNA"/>
</dbReference>
<evidence type="ECO:0000313" key="1">
    <source>
        <dbReference type="EMBL" id="RGU56996.1"/>
    </source>
</evidence>
<sequence>MGFVDDISDYRSLAIVGLEKNTGKTECLNYILRRIKDSADRFALTSIGIDGENRDQVCQTPKPEIIVPEGMIFVTSEKHYRERRLVAEIMEIDDHRTALGRLVIARAKTSGKVLLSGPADTAGLKSLIRHMKDFGVRTTLVDGALSRLSLASPTVTEAMVLATGAAVSGNIRELVRRTRYVCDLIDLEEVDEVLQERLDAIQQGVWAVGPEGECIDLKLPSVFMLEKSGTDLLQYGHRIFIAGAVSDKVFQFLRVQKQTVELIVRDFTRVFSAPESFYAFLRKGGRVQVLHRSRLLAVTINPQSPGGLLLDSLRLQQALEESLQIPVYDVKKIEKVGKNR</sequence>
<evidence type="ECO:0000313" key="2">
    <source>
        <dbReference type="Proteomes" id="UP000284243"/>
    </source>
</evidence>
<name>A0A412TT62_9BACT</name>
<accession>A0A412TT62</accession>
<proteinExistence type="predicted"/>
<dbReference type="RefSeq" id="WP_087381158.1">
    <property type="nucleotide sequence ID" value="NZ_BAABYK010000001.1"/>
</dbReference>
<dbReference type="AlphaFoldDB" id="A0A412TT62"/>
<organism evidence="1 2">
    <name type="scientific">Odoribacter splanchnicus</name>
    <dbReference type="NCBI Taxonomy" id="28118"/>
    <lineage>
        <taxon>Bacteria</taxon>
        <taxon>Pseudomonadati</taxon>
        <taxon>Bacteroidota</taxon>
        <taxon>Bacteroidia</taxon>
        <taxon>Bacteroidales</taxon>
        <taxon>Odoribacteraceae</taxon>
        <taxon>Odoribacter</taxon>
    </lineage>
</organism>